<dbReference type="AlphaFoldDB" id="M0D3H4"/>
<proteinExistence type="predicted"/>
<evidence type="ECO:0000313" key="2">
    <source>
        <dbReference type="Proteomes" id="UP000011626"/>
    </source>
</evidence>
<comment type="caution">
    <text evidence="1">The sequence shown here is derived from an EMBL/GenBank/DDBJ whole genome shotgun (WGS) entry which is preliminary data.</text>
</comment>
<protein>
    <submittedName>
        <fullName evidence="1">Uncharacterized protein</fullName>
    </submittedName>
</protein>
<keyword evidence="2" id="KW-1185">Reference proteome</keyword>
<organism evidence="1 2">
    <name type="scientific">Halosimplex carlsbadense 2-9-1</name>
    <dbReference type="NCBI Taxonomy" id="797114"/>
    <lineage>
        <taxon>Archaea</taxon>
        <taxon>Methanobacteriati</taxon>
        <taxon>Methanobacteriota</taxon>
        <taxon>Stenosarchaea group</taxon>
        <taxon>Halobacteria</taxon>
        <taxon>Halobacteriales</taxon>
        <taxon>Haloarculaceae</taxon>
        <taxon>Halosimplex</taxon>
    </lineage>
</organism>
<sequence>MTTRRKVLAAFVSGAAVGGTAVGLASSALESGYGSVSWINEREEPVWVRTVVRSDGGPLSSAGIAYESEYRIRPTTHTRGGDTNVVETGTYDVTVTVESADRSERAGPFTDTWAPAGCFHQDLIVTVTDDLSVEFLQDEC</sequence>
<name>M0D3H4_9EURY</name>
<evidence type="ECO:0000313" key="1">
    <source>
        <dbReference type="EMBL" id="ELZ29247.1"/>
    </source>
</evidence>
<dbReference type="EMBL" id="AOIU01000008">
    <property type="protein sequence ID" value="ELZ29247.1"/>
    <property type="molecule type" value="Genomic_DNA"/>
</dbReference>
<dbReference type="STRING" id="797114.C475_03484"/>
<accession>M0D3H4</accession>
<gene>
    <name evidence="1" type="ORF">C475_03484</name>
</gene>
<dbReference type="RefSeq" id="WP_006882369.1">
    <property type="nucleotide sequence ID" value="NZ_AOIU01000008.1"/>
</dbReference>
<dbReference type="Proteomes" id="UP000011626">
    <property type="component" value="Unassembled WGS sequence"/>
</dbReference>
<reference evidence="1 2" key="1">
    <citation type="journal article" date="2014" name="PLoS Genet.">
        <title>Phylogenetically driven sequencing of extremely halophilic archaea reveals strategies for static and dynamic osmo-response.</title>
        <authorList>
            <person name="Becker E.A."/>
            <person name="Seitzer P.M."/>
            <person name="Tritt A."/>
            <person name="Larsen D."/>
            <person name="Krusor M."/>
            <person name="Yao A.I."/>
            <person name="Wu D."/>
            <person name="Madern D."/>
            <person name="Eisen J.A."/>
            <person name="Darling A.E."/>
            <person name="Facciotti M.T."/>
        </authorList>
    </citation>
    <scope>NUCLEOTIDE SEQUENCE [LARGE SCALE GENOMIC DNA]</scope>
    <source>
        <strain evidence="1 2">2-9-1</strain>
    </source>
</reference>
<dbReference type="OrthoDB" id="350521at2157"/>